<dbReference type="Proteomes" id="UP001211907">
    <property type="component" value="Unassembled WGS sequence"/>
</dbReference>
<reference evidence="9" key="1">
    <citation type="submission" date="2020-05" db="EMBL/GenBank/DDBJ databases">
        <title>Phylogenomic resolution of chytrid fungi.</title>
        <authorList>
            <person name="Stajich J.E."/>
            <person name="Amses K."/>
            <person name="Simmons R."/>
            <person name="Seto K."/>
            <person name="Myers J."/>
            <person name="Bonds A."/>
            <person name="Quandt C.A."/>
            <person name="Barry K."/>
            <person name="Liu P."/>
            <person name="Grigoriev I."/>
            <person name="Longcore J.E."/>
            <person name="James T.Y."/>
        </authorList>
    </citation>
    <scope>NUCLEOTIDE SEQUENCE</scope>
    <source>
        <strain evidence="9">JEL0513</strain>
    </source>
</reference>
<evidence type="ECO:0000256" key="7">
    <source>
        <dbReference type="SAM" id="MobiDB-lite"/>
    </source>
</evidence>
<evidence type="ECO:0000256" key="1">
    <source>
        <dbReference type="ARBA" id="ARBA00005527"/>
    </source>
</evidence>
<dbReference type="GO" id="GO:0005737">
    <property type="term" value="C:cytoplasm"/>
    <property type="evidence" value="ECO:0007669"/>
    <property type="project" value="TreeGrafter"/>
</dbReference>
<evidence type="ECO:0000256" key="6">
    <source>
        <dbReference type="ARBA" id="ARBA00022840"/>
    </source>
</evidence>
<protein>
    <recommendedName>
        <fullName evidence="8">Protein kinase domain-containing protein</fullName>
    </recommendedName>
</protein>
<gene>
    <name evidence="9" type="ORF">HK100_011963</name>
</gene>
<keyword evidence="10" id="KW-1185">Reference proteome</keyword>
<evidence type="ECO:0000256" key="5">
    <source>
        <dbReference type="ARBA" id="ARBA00022777"/>
    </source>
</evidence>
<dbReference type="AlphaFoldDB" id="A0AAD5T137"/>
<evidence type="ECO:0000313" key="10">
    <source>
        <dbReference type="Proteomes" id="UP001211907"/>
    </source>
</evidence>
<dbReference type="Pfam" id="PF00069">
    <property type="entry name" value="Pkinase"/>
    <property type="match status" value="1"/>
</dbReference>
<dbReference type="GO" id="GO:0005634">
    <property type="term" value="C:nucleus"/>
    <property type="evidence" value="ECO:0007669"/>
    <property type="project" value="TreeGrafter"/>
</dbReference>
<dbReference type="PANTHER" id="PTHR24057">
    <property type="entry name" value="GLYCOGEN SYNTHASE KINASE-3 ALPHA"/>
    <property type="match status" value="1"/>
</dbReference>
<evidence type="ECO:0000259" key="8">
    <source>
        <dbReference type="PROSITE" id="PS50011"/>
    </source>
</evidence>
<keyword evidence="3" id="KW-0808">Transferase</keyword>
<proteinExistence type="inferred from homology"/>
<dbReference type="InterPro" id="IPR000719">
    <property type="entry name" value="Prot_kinase_dom"/>
</dbReference>
<keyword evidence="2" id="KW-0723">Serine/threonine-protein kinase</keyword>
<dbReference type="Gene3D" id="1.10.510.10">
    <property type="entry name" value="Transferase(Phosphotransferase) domain 1"/>
    <property type="match status" value="1"/>
</dbReference>
<keyword evidence="4" id="KW-0547">Nucleotide-binding</keyword>
<name>A0AAD5T137_9FUNG</name>
<dbReference type="InterPro" id="IPR050591">
    <property type="entry name" value="GSK-3"/>
</dbReference>
<evidence type="ECO:0000313" key="9">
    <source>
        <dbReference type="EMBL" id="KAJ3122524.1"/>
    </source>
</evidence>
<dbReference type="EMBL" id="JADGJH010000801">
    <property type="protein sequence ID" value="KAJ3122524.1"/>
    <property type="molecule type" value="Genomic_DNA"/>
</dbReference>
<evidence type="ECO:0000256" key="4">
    <source>
        <dbReference type="ARBA" id="ARBA00022741"/>
    </source>
</evidence>
<comment type="caution">
    <text evidence="9">The sequence shown here is derived from an EMBL/GenBank/DDBJ whole genome shotgun (WGS) entry which is preliminary data.</text>
</comment>
<feature type="region of interest" description="Disordered" evidence="7">
    <location>
        <begin position="123"/>
        <end position="210"/>
    </location>
</feature>
<sequence length="353" mass="39163">MDIWSAGCVLYEVISKQPLFPGSNELDQIHRIHNIMGTPSPKLLKQMLGNRANSPKFQFAAKEGTGIRALLPYVSQDCVDMVNALLIYNPDERISAKEALKHASEFVENNDSSSATTLVASSTYIKSQPQQNRTEPNEATASYTNKSGESISTDSSDTNDGQKSQHRPKAKEVEPLPHAHNKINDSEPNLHTEKEKKAAPPLTKIDPDNVNGHTIPTNETKHAKPPNENFIHEATKYASDHAQSKEILGIFVGPSGTQLHQTIHQQQHQSQAFHQKDGKHAQGISQSHQFQHNNQTEVLHNQFQQGNVVTSSTTGNSTKLQYMQPLAHPISSIDSTTTVTVQQQKQQQQQQQQ</sequence>
<feature type="compositionally biased region" description="Basic and acidic residues" evidence="7">
    <location>
        <begin position="170"/>
        <end position="198"/>
    </location>
</feature>
<evidence type="ECO:0000256" key="2">
    <source>
        <dbReference type="ARBA" id="ARBA00022527"/>
    </source>
</evidence>
<feature type="domain" description="Protein kinase" evidence="8">
    <location>
        <begin position="1"/>
        <end position="107"/>
    </location>
</feature>
<dbReference type="GO" id="GO:0005524">
    <property type="term" value="F:ATP binding"/>
    <property type="evidence" value="ECO:0007669"/>
    <property type="project" value="UniProtKB-KW"/>
</dbReference>
<dbReference type="PROSITE" id="PS50011">
    <property type="entry name" value="PROTEIN_KINASE_DOM"/>
    <property type="match status" value="1"/>
</dbReference>
<dbReference type="GO" id="GO:0004674">
    <property type="term" value="F:protein serine/threonine kinase activity"/>
    <property type="evidence" value="ECO:0007669"/>
    <property type="project" value="UniProtKB-KW"/>
</dbReference>
<organism evidence="9 10">
    <name type="scientific">Physocladia obscura</name>
    <dbReference type="NCBI Taxonomy" id="109957"/>
    <lineage>
        <taxon>Eukaryota</taxon>
        <taxon>Fungi</taxon>
        <taxon>Fungi incertae sedis</taxon>
        <taxon>Chytridiomycota</taxon>
        <taxon>Chytridiomycota incertae sedis</taxon>
        <taxon>Chytridiomycetes</taxon>
        <taxon>Chytridiales</taxon>
        <taxon>Chytriomycetaceae</taxon>
        <taxon>Physocladia</taxon>
    </lineage>
</organism>
<dbReference type="InterPro" id="IPR011009">
    <property type="entry name" value="Kinase-like_dom_sf"/>
</dbReference>
<dbReference type="GO" id="GO:0030154">
    <property type="term" value="P:cell differentiation"/>
    <property type="evidence" value="ECO:0007669"/>
    <property type="project" value="TreeGrafter"/>
</dbReference>
<feature type="compositionally biased region" description="Polar residues" evidence="7">
    <location>
        <begin position="124"/>
        <end position="162"/>
    </location>
</feature>
<dbReference type="GO" id="GO:0007165">
    <property type="term" value="P:signal transduction"/>
    <property type="evidence" value="ECO:0007669"/>
    <property type="project" value="TreeGrafter"/>
</dbReference>
<dbReference type="PANTHER" id="PTHR24057:SF0">
    <property type="entry name" value="PROTEIN KINASE SHAGGY-RELATED"/>
    <property type="match status" value="1"/>
</dbReference>
<keyword evidence="5" id="KW-0418">Kinase</keyword>
<evidence type="ECO:0000256" key="3">
    <source>
        <dbReference type="ARBA" id="ARBA00022679"/>
    </source>
</evidence>
<feature type="region of interest" description="Disordered" evidence="7">
    <location>
        <begin position="268"/>
        <end position="288"/>
    </location>
</feature>
<keyword evidence="6" id="KW-0067">ATP-binding</keyword>
<accession>A0AAD5T137</accession>
<dbReference type="SUPFAM" id="SSF56112">
    <property type="entry name" value="Protein kinase-like (PK-like)"/>
    <property type="match status" value="1"/>
</dbReference>
<comment type="similarity">
    <text evidence="1">Belongs to the protein kinase superfamily. CMGC Ser/Thr protein kinase family. GSK-3 subfamily.</text>
</comment>